<dbReference type="eggNOG" id="COG3049">
    <property type="taxonomic scope" value="Bacteria"/>
</dbReference>
<evidence type="ECO:0000313" key="5">
    <source>
        <dbReference type="EMBL" id="EAQ79971.1"/>
    </source>
</evidence>
<evidence type="ECO:0000256" key="3">
    <source>
        <dbReference type="SAM" id="SignalP"/>
    </source>
</evidence>
<feature type="domain" description="Choloylglycine hydrolase/NAAA C-terminal" evidence="4">
    <location>
        <begin position="30"/>
        <end position="314"/>
    </location>
</feature>
<evidence type="ECO:0000256" key="2">
    <source>
        <dbReference type="ARBA" id="ARBA00022801"/>
    </source>
</evidence>
<dbReference type="Pfam" id="PF02275">
    <property type="entry name" value="CBAH"/>
    <property type="match status" value="1"/>
</dbReference>
<organism evidence="5 6">
    <name type="scientific">Blastopirellula marina DSM 3645</name>
    <dbReference type="NCBI Taxonomy" id="314230"/>
    <lineage>
        <taxon>Bacteria</taxon>
        <taxon>Pseudomonadati</taxon>
        <taxon>Planctomycetota</taxon>
        <taxon>Planctomycetia</taxon>
        <taxon>Pirellulales</taxon>
        <taxon>Pirellulaceae</taxon>
        <taxon>Blastopirellula</taxon>
    </lineage>
</organism>
<dbReference type="SUPFAM" id="SSF56235">
    <property type="entry name" value="N-terminal nucleophile aminohydrolases (Ntn hydrolases)"/>
    <property type="match status" value="1"/>
</dbReference>
<dbReference type="OrthoDB" id="9794717at2"/>
<evidence type="ECO:0000256" key="1">
    <source>
        <dbReference type="ARBA" id="ARBA00006625"/>
    </source>
</evidence>
<reference evidence="5 6" key="1">
    <citation type="submission" date="2006-02" db="EMBL/GenBank/DDBJ databases">
        <authorList>
            <person name="Amann R."/>
            <person name="Ferriera S."/>
            <person name="Johnson J."/>
            <person name="Kravitz S."/>
            <person name="Halpern A."/>
            <person name="Remington K."/>
            <person name="Beeson K."/>
            <person name="Tran B."/>
            <person name="Rogers Y.-H."/>
            <person name="Friedman R."/>
            <person name="Venter J.C."/>
        </authorList>
    </citation>
    <scope>NUCLEOTIDE SEQUENCE [LARGE SCALE GENOMIC DNA]</scope>
    <source>
        <strain evidence="5 6">DSM 3645</strain>
    </source>
</reference>
<sequence>MLNRINFRRLTVAVLAVASLGVIAHQVAACTRAVYFGKDGMVVTGRTMDWKEDLKSNMWIFPSGMDRDGGLGPASFQWKSKYGSVVLSAYEAATCDGMNEHGLVVNALYLAESDYETPGDTRPSMSIGAWSQYVLDSFSNVDEAVMELQKDAFRVVAPTLPNGAAATIHFSISDPSGDSAICEYLGGKLVIHHAREFQVMTNSPTFDHQIALNEYWRQIGGSIMLPGTNRAADRFVRASYYIDACDQTADAREADAAVSSVMCNVSVPRGISTPDQPNIASTIWRSVANQKDRVYYFEHTFSPGAVWVELSQIDFSPRSGVRKLTLVGEYNLGGNQTANFKKAEPFKFLAPEIK</sequence>
<dbReference type="EMBL" id="AANZ01000011">
    <property type="protein sequence ID" value="EAQ79971.1"/>
    <property type="molecule type" value="Genomic_DNA"/>
</dbReference>
<dbReference type="InterPro" id="IPR029055">
    <property type="entry name" value="Ntn_hydrolases_N"/>
</dbReference>
<keyword evidence="3" id="KW-0732">Signal</keyword>
<dbReference type="HOGENOM" id="CLU_045206_0_1_0"/>
<dbReference type="Gene3D" id="3.60.60.10">
    <property type="entry name" value="Penicillin V Acylase, Chain A"/>
    <property type="match status" value="1"/>
</dbReference>
<dbReference type="PANTHER" id="PTHR35527">
    <property type="entry name" value="CHOLOYLGLYCINE HYDROLASE"/>
    <property type="match status" value="1"/>
</dbReference>
<proteinExistence type="inferred from homology"/>
<dbReference type="PANTHER" id="PTHR35527:SF2">
    <property type="entry name" value="HYDROLASE"/>
    <property type="match status" value="1"/>
</dbReference>
<gene>
    <name evidence="5" type="ORF">DSM3645_05095</name>
</gene>
<comment type="caution">
    <text evidence="5">The sequence shown here is derived from an EMBL/GenBank/DDBJ whole genome shotgun (WGS) entry which is preliminary data.</text>
</comment>
<dbReference type="RefSeq" id="WP_002654615.1">
    <property type="nucleotide sequence ID" value="NZ_CH672377.1"/>
</dbReference>
<evidence type="ECO:0000259" key="4">
    <source>
        <dbReference type="Pfam" id="PF02275"/>
    </source>
</evidence>
<name>A3ZTP4_9BACT</name>
<dbReference type="CDD" id="cd01902">
    <property type="entry name" value="Ntn_CGH"/>
    <property type="match status" value="1"/>
</dbReference>
<feature type="signal peptide" evidence="3">
    <location>
        <begin position="1"/>
        <end position="24"/>
    </location>
</feature>
<dbReference type="InterPro" id="IPR029132">
    <property type="entry name" value="CBAH/NAAA_C"/>
</dbReference>
<dbReference type="GO" id="GO:0016787">
    <property type="term" value="F:hydrolase activity"/>
    <property type="evidence" value="ECO:0007669"/>
    <property type="project" value="UniProtKB-KW"/>
</dbReference>
<keyword evidence="2" id="KW-0378">Hydrolase</keyword>
<accession>A3ZTP4</accession>
<dbReference type="InterPro" id="IPR052193">
    <property type="entry name" value="Peptidase_C59"/>
</dbReference>
<dbReference type="Proteomes" id="UP000004358">
    <property type="component" value="Unassembled WGS sequence"/>
</dbReference>
<protein>
    <recommendedName>
        <fullName evidence="4">Choloylglycine hydrolase/NAAA C-terminal domain-containing protein</fullName>
    </recommendedName>
</protein>
<dbReference type="AlphaFoldDB" id="A3ZTP4"/>
<comment type="similarity">
    <text evidence="1">Belongs to the peptidase C59 family.</text>
</comment>
<feature type="chain" id="PRO_5002665312" description="Choloylglycine hydrolase/NAAA C-terminal domain-containing protein" evidence="3">
    <location>
        <begin position="25"/>
        <end position="354"/>
    </location>
</feature>
<evidence type="ECO:0000313" key="6">
    <source>
        <dbReference type="Proteomes" id="UP000004358"/>
    </source>
</evidence>